<evidence type="ECO:0000256" key="7">
    <source>
        <dbReference type="ARBA" id="ARBA00022798"/>
    </source>
</evidence>
<comment type="pathway">
    <text evidence="2">Lipid metabolism.</text>
</comment>
<evidence type="ECO:0000256" key="1">
    <source>
        <dbReference type="ARBA" id="ARBA00004771"/>
    </source>
</evidence>
<dbReference type="GO" id="GO:0019432">
    <property type="term" value="P:triglyceride biosynthetic process"/>
    <property type="evidence" value="ECO:0007669"/>
    <property type="project" value="UniProtKB-UniPathway"/>
</dbReference>
<dbReference type="InterPro" id="IPR009721">
    <property type="entry name" value="O-acyltransferase_WSD1_C"/>
</dbReference>
<feature type="domain" description="O-acyltransferase WSD1 C-terminal" evidence="12">
    <location>
        <begin position="318"/>
        <end position="453"/>
    </location>
</feature>
<dbReference type="OrthoDB" id="9810950at2"/>
<keyword evidence="9 13" id="KW-0012">Acyltransferase</keyword>
<dbReference type="Proteomes" id="UP000018291">
    <property type="component" value="Unassembled WGS sequence"/>
</dbReference>
<sequence>MAANLDPVVRETDAFAMHMEEDPLLRSTIVAVALFDGTPDWDVLVDRMERATRLAPSFRSLLVHPPLRLGPVRRVPDPDFDLGWHLRRVAAPAPHTLEEVINFACTSGMTAFDPARPLWEFTLVEGLTEGRSALVMKVHHSLTDGIGAIQLAQHVVDLQREPTDPGPMPDVPPADRTSTARLAIDSISSNMSRTAAFAGDRLRRLPGDMVDLARNPIGAASRSLKVAGSIANFVRPVTHTLSPLMTGRRLAWRYLALDVPFAELRRAGHAAGGTVNDAFMAAVAGGLARYHDRHDQPVDELRVTMPVSLRTADDQEGGNHITLTRMVVPVGLDDPADRIRAIDRISQEWRHEPAIPYSNLIAGALNLLPQSVTGGMLKHVDFLASNVPGFRDSVYVGGARVTGFYPFGPTIGASANFTLMSYAGTCNVGVTADLGAVADPEAFIACLIEGFEEVLQLGGGQGNSSSRPT</sequence>
<dbReference type="eggNOG" id="COG1020">
    <property type="taxonomic scope" value="Bacteria"/>
</dbReference>
<dbReference type="InterPro" id="IPR023213">
    <property type="entry name" value="CAT-like_dom_sf"/>
</dbReference>
<dbReference type="EMBL" id="CANL01000067">
    <property type="protein sequence ID" value="CCM65378.1"/>
    <property type="molecule type" value="Genomic_DNA"/>
</dbReference>
<comment type="pathway">
    <text evidence="1">Glycerolipid metabolism; triacylglycerol biosynthesis.</text>
</comment>
<evidence type="ECO:0000313" key="13">
    <source>
        <dbReference type="EMBL" id="CCM65378.1"/>
    </source>
</evidence>
<dbReference type="UniPathway" id="UPA00282"/>
<dbReference type="GO" id="GO:0051701">
    <property type="term" value="P:biological process involved in interaction with host"/>
    <property type="evidence" value="ECO:0007669"/>
    <property type="project" value="TreeGrafter"/>
</dbReference>
<evidence type="ECO:0000256" key="9">
    <source>
        <dbReference type="ARBA" id="ARBA00023315"/>
    </source>
</evidence>
<evidence type="ECO:0000256" key="10">
    <source>
        <dbReference type="ARBA" id="ARBA00048109"/>
    </source>
</evidence>
<evidence type="ECO:0000256" key="6">
    <source>
        <dbReference type="ARBA" id="ARBA00022679"/>
    </source>
</evidence>
<keyword evidence="5" id="KW-0444">Lipid biosynthesis</keyword>
<feature type="domain" description="O-acyltransferase WSD1-like N-terminal" evidence="11">
    <location>
        <begin position="39"/>
        <end position="278"/>
    </location>
</feature>
<evidence type="ECO:0000259" key="12">
    <source>
        <dbReference type="Pfam" id="PF06974"/>
    </source>
</evidence>
<keyword evidence="14" id="KW-1185">Reference proteome</keyword>
<dbReference type="InterPro" id="IPR045034">
    <property type="entry name" value="O-acyltransferase_WSD1-like"/>
</dbReference>
<name>R4Z3T6_9ACTN</name>
<dbReference type="EC" id="2.3.1.20" evidence="4"/>
<protein>
    <recommendedName>
        <fullName evidence="4">diacylglycerol O-acyltransferase</fullName>
        <ecNumber evidence="4">2.3.1.20</ecNumber>
    </recommendedName>
</protein>
<evidence type="ECO:0000256" key="4">
    <source>
        <dbReference type="ARBA" id="ARBA00013244"/>
    </source>
</evidence>
<dbReference type="Pfam" id="PF03007">
    <property type="entry name" value="WS_DGAT_cat"/>
    <property type="match status" value="1"/>
</dbReference>
<dbReference type="GO" id="GO:0071731">
    <property type="term" value="P:response to nitric oxide"/>
    <property type="evidence" value="ECO:0007669"/>
    <property type="project" value="TreeGrafter"/>
</dbReference>
<dbReference type="AlphaFoldDB" id="R4Z3T6"/>
<accession>R4Z3T6</accession>
<comment type="caution">
    <text evidence="13">The sequence shown here is derived from an EMBL/GenBank/DDBJ whole genome shotgun (WGS) entry which is preliminary data.</text>
</comment>
<evidence type="ECO:0000256" key="8">
    <source>
        <dbReference type="ARBA" id="ARBA00023098"/>
    </source>
</evidence>
<dbReference type="InterPro" id="IPR004255">
    <property type="entry name" value="O-acyltransferase_WSD1_N"/>
</dbReference>
<reference evidence="13 14" key="1">
    <citation type="journal article" date="2013" name="ISME J.">
        <title>Metabolic model for the filamentous 'Candidatus Microthrix parvicella' based on genomic and metagenomic analyses.</title>
        <authorList>
            <person name="Jon McIlroy S."/>
            <person name="Kristiansen R."/>
            <person name="Albertsen M."/>
            <person name="Michael Karst S."/>
            <person name="Rossetti S."/>
            <person name="Lund Nielsen J."/>
            <person name="Tandoi V."/>
            <person name="James Seviour R."/>
            <person name="Nielsen P.H."/>
        </authorList>
    </citation>
    <scope>NUCLEOTIDE SEQUENCE [LARGE SCALE GENOMIC DNA]</scope>
    <source>
        <strain evidence="13 14">RN1</strain>
    </source>
</reference>
<gene>
    <name evidence="13" type="ORF">BN381_70077</name>
</gene>
<evidence type="ECO:0000256" key="2">
    <source>
        <dbReference type="ARBA" id="ARBA00005189"/>
    </source>
</evidence>
<dbReference type="HOGENOM" id="CLU_024186_3_1_11"/>
<dbReference type="SUPFAM" id="SSF52777">
    <property type="entry name" value="CoA-dependent acyltransferases"/>
    <property type="match status" value="2"/>
</dbReference>
<evidence type="ECO:0000313" key="14">
    <source>
        <dbReference type="Proteomes" id="UP000018291"/>
    </source>
</evidence>
<dbReference type="RefSeq" id="WP_012230048.1">
    <property type="nucleotide sequence ID" value="NZ_HG422565.1"/>
</dbReference>
<dbReference type="PANTHER" id="PTHR31650">
    <property type="entry name" value="O-ACYLTRANSFERASE (WSD1-LIKE) FAMILY PROTEIN"/>
    <property type="match status" value="1"/>
</dbReference>
<comment type="catalytic activity">
    <reaction evidence="10">
        <text>an acyl-CoA + a 1,2-diacyl-sn-glycerol = a triacyl-sn-glycerol + CoA</text>
        <dbReference type="Rhea" id="RHEA:10868"/>
        <dbReference type="ChEBI" id="CHEBI:17815"/>
        <dbReference type="ChEBI" id="CHEBI:57287"/>
        <dbReference type="ChEBI" id="CHEBI:58342"/>
        <dbReference type="ChEBI" id="CHEBI:64615"/>
        <dbReference type="EC" id="2.3.1.20"/>
    </reaction>
</comment>
<keyword evidence="7" id="KW-0319">Glycerol metabolism</keyword>
<dbReference type="Pfam" id="PF06974">
    <property type="entry name" value="WS_DGAT_C"/>
    <property type="match status" value="1"/>
</dbReference>
<evidence type="ECO:0000256" key="5">
    <source>
        <dbReference type="ARBA" id="ARBA00022516"/>
    </source>
</evidence>
<organism evidence="13 14">
    <name type="scientific">Candidatus Neomicrothrix parvicella RN1</name>
    <dbReference type="NCBI Taxonomy" id="1229780"/>
    <lineage>
        <taxon>Bacteria</taxon>
        <taxon>Bacillati</taxon>
        <taxon>Actinomycetota</taxon>
        <taxon>Acidimicrobiia</taxon>
        <taxon>Acidimicrobiales</taxon>
        <taxon>Microthrixaceae</taxon>
        <taxon>Candidatus Neomicrothrix</taxon>
    </lineage>
</organism>
<dbReference type="GO" id="GO:0004144">
    <property type="term" value="F:diacylglycerol O-acyltransferase activity"/>
    <property type="evidence" value="ECO:0007669"/>
    <property type="project" value="UniProtKB-EC"/>
</dbReference>
<dbReference type="Gene3D" id="3.30.559.10">
    <property type="entry name" value="Chloramphenicol acetyltransferase-like domain"/>
    <property type="match status" value="1"/>
</dbReference>
<dbReference type="GO" id="GO:0005886">
    <property type="term" value="C:plasma membrane"/>
    <property type="evidence" value="ECO:0007669"/>
    <property type="project" value="TreeGrafter"/>
</dbReference>
<comment type="similarity">
    <text evidence="3">Belongs to the long-chain O-acyltransferase family.</text>
</comment>
<evidence type="ECO:0000256" key="3">
    <source>
        <dbReference type="ARBA" id="ARBA00009587"/>
    </source>
</evidence>
<keyword evidence="8" id="KW-0443">Lipid metabolism</keyword>
<dbReference type="GO" id="GO:0001666">
    <property type="term" value="P:response to hypoxia"/>
    <property type="evidence" value="ECO:0007669"/>
    <property type="project" value="TreeGrafter"/>
</dbReference>
<dbReference type="STRING" id="1229780.BN381_70077"/>
<proteinExistence type="inferred from homology"/>
<keyword evidence="6 13" id="KW-0808">Transferase</keyword>
<evidence type="ECO:0000259" key="11">
    <source>
        <dbReference type="Pfam" id="PF03007"/>
    </source>
</evidence>
<dbReference type="GO" id="GO:0006071">
    <property type="term" value="P:glycerol metabolic process"/>
    <property type="evidence" value="ECO:0007669"/>
    <property type="project" value="UniProtKB-KW"/>
</dbReference>
<dbReference type="PANTHER" id="PTHR31650:SF1">
    <property type="entry name" value="WAX ESTER SYNTHASE_DIACYLGLYCEROL ACYLTRANSFERASE 4-RELATED"/>
    <property type="match status" value="1"/>
</dbReference>